<feature type="compositionally biased region" description="Low complexity" evidence="1">
    <location>
        <begin position="1185"/>
        <end position="1197"/>
    </location>
</feature>
<feature type="compositionally biased region" description="Acidic residues" evidence="1">
    <location>
        <begin position="945"/>
        <end position="955"/>
    </location>
</feature>
<accession>A0A9P9FB60</accession>
<keyword evidence="3" id="KW-1185">Reference proteome</keyword>
<feature type="compositionally biased region" description="Basic and acidic residues" evidence="1">
    <location>
        <begin position="459"/>
        <end position="469"/>
    </location>
</feature>
<feature type="compositionally biased region" description="Basic and acidic residues" evidence="1">
    <location>
        <begin position="1472"/>
        <end position="1482"/>
    </location>
</feature>
<proteinExistence type="predicted"/>
<feature type="region of interest" description="Disordered" evidence="1">
    <location>
        <begin position="1"/>
        <end position="210"/>
    </location>
</feature>
<name>A0A9P9FB60_9HYPO</name>
<feature type="compositionally biased region" description="Basic and acidic residues" evidence="1">
    <location>
        <begin position="299"/>
        <end position="309"/>
    </location>
</feature>
<feature type="compositionally biased region" description="Polar residues" evidence="1">
    <location>
        <begin position="784"/>
        <end position="793"/>
    </location>
</feature>
<feature type="compositionally biased region" description="Low complexity" evidence="1">
    <location>
        <begin position="70"/>
        <end position="80"/>
    </location>
</feature>
<gene>
    <name evidence="2" type="ORF">B0J13DRAFT_170966</name>
</gene>
<feature type="compositionally biased region" description="Polar residues" evidence="1">
    <location>
        <begin position="689"/>
        <end position="702"/>
    </location>
</feature>
<feature type="region of interest" description="Disordered" evidence="1">
    <location>
        <begin position="236"/>
        <end position="856"/>
    </location>
</feature>
<feature type="compositionally biased region" description="Low complexity" evidence="1">
    <location>
        <begin position="189"/>
        <end position="208"/>
    </location>
</feature>
<sequence length="1554" mass="168921">MFGSRRHRPTAQPLTRETANPNAATAAASAFLRREPSNSLSSAAAAAALKARPTTPTNVSQVQSKRAMRRSTSVSSTGSRDNGGRTLHRAPSSGSMSDRTFRSPSPARSAAPNSHDVPPVPSIPNEGQFRTERASHAHKRATSLQTQPFRTASQKMNDGQGSWFGAATPGDLSNVRRSDAAVEPRLSSDLRPSSPSSSINFSRPLSSLDAGSDHAMVYDANSRRMVPRTELLIREQSIRDASEKSVKKKPQVAPRRGAHLKKGTVSRIKGTAVEAPVPASTVPQTSRVLAKTTNVVQQRETEAPKHTPKPEPAVEEPAAEDSDSELDAELDSEPEFGTESESDIAEPANHYQEAAREVAAPPPTGPTRSSPVKKRPSIVHELPDLEDQYDQESRATSQSQEVMVPEAFRRNQSPPVQKKPETTAAINKTQDTKSQEAKTQELEPKSLTGQTIIATPREAVSRARVHSESPARTPHFAPTTDQLVVRHEPPPRSLSPRKSAMKHRSPTRDEASPSEDGSEASSAPMSVGTHTDASLARRKSVARVSFDDQNTVVVGESAEPSEPDLTQLPSPQTKKTWHNIINRPKRDSVSLDEDEKMTPRPALPFFGSVREKKTRDFEERPLVRPAERPWSPKVAAVDSNQSSPSQMPVEDPGQSSDVAIGSILTQEQSSRNAANISKYREPLPPIVTSVDSPGYISNSPVSSDDEIEAGSKFSEKRPEKSTGSALAEGEGQGSTRLAQGSDEGIPVISLTHPSPRVQNEDRQDSPQDFFDLPGGFPEDDTTPKSDGSSTPQFETAKELPPTVDSDISEQTMVRRPPAPLTPQRSMESTGVAPPSPQIHDIQEEDEETDGSSIYSDAYEDLSDIEGDGFMSLDAIVDSPINKVSKKLFEKTVAKSRENDVSMGIIPTEAASQEPMQTQDDWEHAKAYWKSLSTDKRRQLEREATEEAGEEIDLDEAAPQPKKTRKRRSLDKSADPVVSSEPTDPGRVYQIQPGTVWHTEASPSPPRVAKTKAIGGSKLKKSMRGEEPKAPEQTQPVQSESMRKSMRTSNATVGSHDGQMRKSLRAEPEAVAHTGNRMQKTLRSNGPVDDGIRSRSAVTQKDRPSSYQPPSTEQVKNPRRNQSADRATSSAHVSASASTKPTLRRRGSDSSESSFRRARAGGGGFGFKSTMRSNAREPAAPASDAGRGSSRFSLRSLSPTGSAFRRNSGTTSPSVAIGGRMRQSLRGESSDRSTSSLRMSGFSRPSAKTKKPKKSRSTSRFADSSDEEDARPGFQSRFAESSDEDDTPSRKPKQNTTPRTMRNKGSSSAAAAAAMRVPQSRRVDEDSPELPDSDDEIVQPQPIVSSNGRVPSRPDAALHRSGSGRDSIRSPTLGQPASLQESRAGRPGHSRRGSFMSILRRKKDGTGKISRPVSESAARRDTRLERSTDELTVIRKTSNPHSSRLQKRGPNWPLQENGNTNPVDDGYGEDESHDTYVNDEKRPSTSSGHGPSSPPAAMRQGMLKRRSTSQGAIGHYDHDTEFDSSLPGDQEVSLELPEQKKKKFGSLRKMFGLHD</sequence>
<feature type="compositionally biased region" description="Polar residues" evidence="1">
    <location>
        <begin position="54"/>
        <end position="64"/>
    </location>
</feature>
<feature type="compositionally biased region" description="Low complexity" evidence="1">
    <location>
        <begin position="1223"/>
        <end position="1245"/>
    </location>
</feature>
<feature type="compositionally biased region" description="Low complexity" evidence="1">
    <location>
        <begin position="1126"/>
        <end position="1138"/>
    </location>
</feature>
<feature type="compositionally biased region" description="Polar residues" evidence="1">
    <location>
        <begin position="1198"/>
        <end position="1213"/>
    </location>
</feature>
<feature type="compositionally biased region" description="Low complexity" evidence="1">
    <location>
        <begin position="18"/>
        <end position="30"/>
    </location>
</feature>
<feature type="compositionally biased region" description="Basic residues" evidence="1">
    <location>
        <begin position="246"/>
        <end position="264"/>
    </location>
</feature>
<feature type="compositionally biased region" description="Polar residues" evidence="1">
    <location>
        <begin position="281"/>
        <end position="298"/>
    </location>
</feature>
<feature type="compositionally biased region" description="Basic and acidic residues" evidence="1">
    <location>
        <begin position="174"/>
        <end position="188"/>
    </location>
</feature>
<feature type="compositionally biased region" description="Polar residues" evidence="1">
    <location>
        <begin position="142"/>
        <end position="160"/>
    </location>
</feature>
<dbReference type="OrthoDB" id="5423926at2759"/>
<feature type="compositionally biased region" description="Acidic residues" evidence="1">
    <location>
        <begin position="313"/>
        <end position="344"/>
    </location>
</feature>
<feature type="compositionally biased region" description="Basic and acidic residues" evidence="1">
    <location>
        <begin position="933"/>
        <end position="944"/>
    </location>
</feature>
<feature type="compositionally biased region" description="Polar residues" evidence="1">
    <location>
        <begin position="653"/>
        <end position="675"/>
    </location>
</feature>
<reference evidence="2" key="1">
    <citation type="journal article" date="2021" name="Nat. Commun.">
        <title>Genetic determinants of endophytism in the Arabidopsis root mycobiome.</title>
        <authorList>
            <person name="Mesny F."/>
            <person name="Miyauchi S."/>
            <person name="Thiergart T."/>
            <person name="Pickel B."/>
            <person name="Atanasova L."/>
            <person name="Karlsson M."/>
            <person name="Huettel B."/>
            <person name="Barry K.W."/>
            <person name="Haridas S."/>
            <person name="Chen C."/>
            <person name="Bauer D."/>
            <person name="Andreopoulos W."/>
            <person name="Pangilinan J."/>
            <person name="LaButti K."/>
            <person name="Riley R."/>
            <person name="Lipzen A."/>
            <person name="Clum A."/>
            <person name="Drula E."/>
            <person name="Henrissat B."/>
            <person name="Kohler A."/>
            <person name="Grigoriev I.V."/>
            <person name="Martin F.M."/>
            <person name="Hacquard S."/>
        </authorList>
    </citation>
    <scope>NUCLEOTIDE SEQUENCE</scope>
    <source>
        <strain evidence="2">MPI-CAGE-AT-0021</strain>
    </source>
</reference>
<dbReference type="Proteomes" id="UP000717696">
    <property type="component" value="Unassembled WGS sequence"/>
</dbReference>
<feature type="region of interest" description="Disordered" evidence="1">
    <location>
        <begin position="933"/>
        <end position="1529"/>
    </location>
</feature>
<feature type="compositionally biased region" description="Basic residues" evidence="1">
    <location>
        <begin position="1246"/>
        <end position="1256"/>
    </location>
</feature>
<comment type="caution">
    <text evidence="2">The sequence shown here is derived from an EMBL/GenBank/DDBJ whole genome shotgun (WGS) entry which is preliminary data.</text>
</comment>
<feature type="compositionally biased region" description="Polar residues" evidence="1">
    <location>
        <begin position="519"/>
        <end position="532"/>
    </location>
</feature>
<evidence type="ECO:0000256" key="1">
    <source>
        <dbReference type="SAM" id="MobiDB-lite"/>
    </source>
</evidence>
<feature type="compositionally biased region" description="Low complexity" evidence="1">
    <location>
        <begin position="102"/>
        <end position="112"/>
    </location>
</feature>
<evidence type="ECO:0000313" key="2">
    <source>
        <dbReference type="EMBL" id="KAH7157484.1"/>
    </source>
</evidence>
<feature type="compositionally biased region" description="Basic and acidic residues" evidence="1">
    <location>
        <begin position="609"/>
        <end position="627"/>
    </location>
</feature>
<feature type="compositionally biased region" description="Low complexity" evidence="1">
    <location>
        <begin position="39"/>
        <end position="51"/>
    </location>
</feature>
<feature type="compositionally biased region" description="Basic and acidic residues" evidence="1">
    <location>
        <begin position="1057"/>
        <end position="1069"/>
    </location>
</feature>
<feature type="compositionally biased region" description="Polar residues" evidence="1">
    <location>
        <begin position="1104"/>
        <end position="1125"/>
    </location>
</feature>
<feature type="compositionally biased region" description="Polar residues" evidence="1">
    <location>
        <begin position="1293"/>
        <end position="1304"/>
    </location>
</feature>
<feature type="compositionally biased region" description="Basic and acidic residues" evidence="1">
    <location>
        <begin position="236"/>
        <end position="245"/>
    </location>
</feature>
<feature type="compositionally biased region" description="Basic and acidic residues" evidence="1">
    <location>
        <begin position="430"/>
        <end position="444"/>
    </location>
</feature>
<evidence type="ECO:0000313" key="3">
    <source>
        <dbReference type="Proteomes" id="UP000717696"/>
    </source>
</evidence>
<feature type="compositionally biased region" description="Acidic residues" evidence="1">
    <location>
        <begin position="1325"/>
        <end position="1336"/>
    </location>
</feature>
<organism evidence="2 3">
    <name type="scientific">Dactylonectria estremocensis</name>
    <dbReference type="NCBI Taxonomy" id="1079267"/>
    <lineage>
        <taxon>Eukaryota</taxon>
        <taxon>Fungi</taxon>
        <taxon>Dikarya</taxon>
        <taxon>Ascomycota</taxon>
        <taxon>Pezizomycotina</taxon>
        <taxon>Sordariomycetes</taxon>
        <taxon>Hypocreomycetidae</taxon>
        <taxon>Hypocreales</taxon>
        <taxon>Nectriaceae</taxon>
        <taxon>Dactylonectria</taxon>
    </lineage>
</organism>
<feature type="compositionally biased region" description="Basic and acidic residues" evidence="1">
    <location>
        <begin position="1416"/>
        <end position="1432"/>
    </location>
</feature>
<dbReference type="EMBL" id="JAGMUU010000003">
    <property type="protein sequence ID" value="KAH7157484.1"/>
    <property type="molecule type" value="Genomic_DNA"/>
</dbReference>
<protein>
    <submittedName>
        <fullName evidence="2">Uncharacterized protein</fullName>
    </submittedName>
</protein>
<feature type="compositionally biased region" description="Polar residues" evidence="1">
    <location>
        <begin position="1368"/>
        <end position="1380"/>
    </location>
</feature>